<organism evidence="2 3">
    <name type="scientific">Paenibacillus chitinolyticus</name>
    <dbReference type="NCBI Taxonomy" id="79263"/>
    <lineage>
        <taxon>Bacteria</taxon>
        <taxon>Bacillati</taxon>
        <taxon>Bacillota</taxon>
        <taxon>Bacilli</taxon>
        <taxon>Bacillales</taxon>
        <taxon>Paenibacillaceae</taxon>
        <taxon>Paenibacillus</taxon>
    </lineage>
</organism>
<dbReference type="PANTHER" id="PTHR34374">
    <property type="entry name" value="LARGE RIBOSOMAL RNA SUBUNIT ACCUMULATION PROTEIN YCED HOMOLOG 1, CHLOROPLASTIC"/>
    <property type="match status" value="1"/>
</dbReference>
<evidence type="ECO:0000313" key="3">
    <source>
        <dbReference type="Proteomes" id="UP000288943"/>
    </source>
</evidence>
<dbReference type="EMBL" id="JAMDMJ010000025">
    <property type="protein sequence ID" value="MCY9597798.1"/>
    <property type="molecule type" value="Genomic_DNA"/>
</dbReference>
<gene>
    <name evidence="1" type="ORF">M5X16_18695</name>
    <name evidence="2" type="ORF">PC41400_21930</name>
</gene>
<dbReference type="OrthoDB" id="9790372at2"/>
<evidence type="ECO:0000313" key="2">
    <source>
        <dbReference type="EMBL" id="QAV20182.1"/>
    </source>
</evidence>
<dbReference type="PANTHER" id="PTHR34374:SF1">
    <property type="entry name" value="LARGE RIBOSOMAL RNA SUBUNIT ACCUMULATION PROTEIN YCED HOMOLOG 1, CHLOROPLASTIC"/>
    <property type="match status" value="1"/>
</dbReference>
<dbReference type="RefSeq" id="WP_042232788.1">
    <property type="nucleotide sequence ID" value="NZ_CP026520.1"/>
</dbReference>
<proteinExistence type="predicted"/>
<keyword evidence="4" id="KW-1185">Reference proteome</keyword>
<sequence>MWIQLKDIMAKGQPVAIRESLNSETLLKGRKDILSAGPIVTDLEAKAASDVVEVTGRVSVELEFGCSRCLTPFKQTLNIPFREIFTSKPEVEAQASEDEDEIVHLVCEDKVELNPYIEENIQLELPLAPVCREDCKGLCPECGTNRNERDCGCKNERIDPRLAGLADFFNS</sequence>
<evidence type="ECO:0000313" key="1">
    <source>
        <dbReference type="EMBL" id="MCY9597798.1"/>
    </source>
</evidence>
<dbReference type="GeneID" id="95377454"/>
<reference evidence="2 3" key="1">
    <citation type="submission" date="2018-01" db="EMBL/GenBank/DDBJ databases">
        <title>The whole genome sequencing and assembly of Paenibacillus chitinolyticus KCCM 41400 strain.</title>
        <authorList>
            <person name="Kim J.-Y."/>
            <person name="Park M.-K."/>
            <person name="Lee Y.-J."/>
            <person name="Yi H."/>
            <person name="Bahn Y.-S."/>
            <person name="Kim J.F."/>
            <person name="Lee D.-W."/>
        </authorList>
    </citation>
    <scope>NUCLEOTIDE SEQUENCE [LARGE SCALE GENOMIC DNA]</scope>
    <source>
        <strain evidence="2 3">KCCM 41400</strain>
    </source>
</reference>
<dbReference type="Proteomes" id="UP001527202">
    <property type="component" value="Unassembled WGS sequence"/>
</dbReference>
<reference evidence="1 4" key="2">
    <citation type="submission" date="2022-05" db="EMBL/GenBank/DDBJ databases">
        <title>Genome Sequencing of Bee-Associated Microbes.</title>
        <authorList>
            <person name="Dunlap C."/>
        </authorList>
    </citation>
    <scope>NUCLEOTIDE SEQUENCE [LARGE SCALE GENOMIC DNA]</scope>
    <source>
        <strain evidence="1 4">NRRL B-23120</strain>
    </source>
</reference>
<protein>
    <submittedName>
        <fullName evidence="2">DUF177 domain-containing protein</fullName>
    </submittedName>
</protein>
<evidence type="ECO:0000313" key="4">
    <source>
        <dbReference type="Proteomes" id="UP001527202"/>
    </source>
</evidence>
<dbReference type="AlphaFoldDB" id="A0A410X113"/>
<dbReference type="EMBL" id="CP026520">
    <property type="protein sequence ID" value="QAV20182.1"/>
    <property type="molecule type" value="Genomic_DNA"/>
</dbReference>
<dbReference type="Proteomes" id="UP000288943">
    <property type="component" value="Chromosome"/>
</dbReference>
<dbReference type="Pfam" id="PF02620">
    <property type="entry name" value="YceD"/>
    <property type="match status" value="1"/>
</dbReference>
<dbReference type="KEGG" id="pchi:PC41400_21930"/>
<dbReference type="InterPro" id="IPR003772">
    <property type="entry name" value="YceD"/>
</dbReference>
<accession>A0A410X113</accession>
<name>A0A410X113_9BACL</name>